<evidence type="ECO:0000256" key="2">
    <source>
        <dbReference type="ARBA" id="ARBA00022801"/>
    </source>
</evidence>
<comment type="similarity">
    <text evidence="1">Belongs to the glycosyl hydrolase 3 family.</text>
</comment>
<dbReference type="Proteomes" id="UP000064844">
    <property type="component" value="Chromosome"/>
</dbReference>
<feature type="region of interest" description="Disordered" evidence="4">
    <location>
        <begin position="26"/>
        <end position="56"/>
    </location>
</feature>
<feature type="chain" id="PRO_5039561600" evidence="5">
    <location>
        <begin position="20"/>
        <end position="425"/>
    </location>
</feature>
<dbReference type="InterPro" id="IPR017853">
    <property type="entry name" value="GH"/>
</dbReference>
<evidence type="ECO:0000256" key="1">
    <source>
        <dbReference type="ARBA" id="ARBA00005336"/>
    </source>
</evidence>
<dbReference type="InterPro" id="IPR001764">
    <property type="entry name" value="Glyco_hydro_3_N"/>
</dbReference>
<reference evidence="7 8" key="1">
    <citation type="journal article" date="2015" name="Nat. Commun.">
        <title>Production of butyrate from lysine and the Amadori product fructoselysine by a human gut commensal.</title>
        <authorList>
            <person name="Bui T.P."/>
            <person name="Ritari J."/>
            <person name="Boeren S."/>
            <person name="de Waard P."/>
            <person name="Plugge C.M."/>
            <person name="de Vos W.M."/>
        </authorList>
    </citation>
    <scope>NUCLEOTIDE SEQUENCE [LARGE SCALE GENOMIC DNA]</scope>
    <source>
        <strain evidence="7 8">AF211</strain>
    </source>
</reference>
<dbReference type="EMBL" id="CP011307">
    <property type="protein sequence ID" value="ALP95074.1"/>
    <property type="molecule type" value="Genomic_DNA"/>
</dbReference>
<gene>
    <name evidence="7" type="ORF">IB211_02683</name>
</gene>
<keyword evidence="8" id="KW-1185">Reference proteome</keyword>
<dbReference type="InterPro" id="IPR036962">
    <property type="entry name" value="Glyco_hydro_3_N_sf"/>
</dbReference>
<dbReference type="STRING" id="1297617.IB211_02683"/>
<dbReference type="Gene3D" id="3.20.20.300">
    <property type="entry name" value="Glycoside hydrolase, family 3, N-terminal domain"/>
    <property type="match status" value="1"/>
</dbReference>
<dbReference type="PROSITE" id="PS00775">
    <property type="entry name" value="GLYCOSYL_HYDROL_F3"/>
    <property type="match status" value="1"/>
</dbReference>
<organism evidence="7 8">
    <name type="scientific">Intestinimonas butyriciproducens</name>
    <dbReference type="NCBI Taxonomy" id="1297617"/>
    <lineage>
        <taxon>Bacteria</taxon>
        <taxon>Bacillati</taxon>
        <taxon>Bacillota</taxon>
        <taxon>Clostridia</taxon>
        <taxon>Eubacteriales</taxon>
        <taxon>Intestinimonas</taxon>
    </lineage>
</organism>
<accession>A0A0S2W748</accession>
<keyword evidence="5" id="KW-0732">Signal</keyword>
<dbReference type="EC" id="3.2.1.52" evidence="7"/>
<dbReference type="SUPFAM" id="SSF51445">
    <property type="entry name" value="(Trans)glycosidases"/>
    <property type="match status" value="1"/>
</dbReference>
<dbReference type="AlphaFoldDB" id="A0A0S2W748"/>
<protein>
    <submittedName>
        <fullName evidence="7">Beta-hexosaminidase</fullName>
        <ecNumber evidence="7">3.2.1.52</ecNumber>
    </submittedName>
</protein>
<feature type="signal peptide" evidence="5">
    <location>
        <begin position="1"/>
        <end position="19"/>
    </location>
</feature>
<dbReference type="InterPro" id="IPR019800">
    <property type="entry name" value="Glyco_hydro_3_AS"/>
</dbReference>
<dbReference type="PANTHER" id="PTHR30480:SF16">
    <property type="entry name" value="GLYCOSIDE HYDROLASE FAMILY 3 DOMAIN PROTEIN"/>
    <property type="match status" value="1"/>
</dbReference>
<evidence type="ECO:0000256" key="4">
    <source>
        <dbReference type="SAM" id="MobiDB-lite"/>
    </source>
</evidence>
<dbReference type="Pfam" id="PF00933">
    <property type="entry name" value="Glyco_hydro_3"/>
    <property type="match status" value="1"/>
</dbReference>
<dbReference type="GO" id="GO:0005975">
    <property type="term" value="P:carbohydrate metabolic process"/>
    <property type="evidence" value="ECO:0007669"/>
    <property type="project" value="InterPro"/>
</dbReference>
<evidence type="ECO:0000256" key="3">
    <source>
        <dbReference type="ARBA" id="ARBA00023295"/>
    </source>
</evidence>
<dbReference type="NCBIfam" id="NF003740">
    <property type="entry name" value="PRK05337.1"/>
    <property type="match status" value="1"/>
</dbReference>
<proteinExistence type="inferred from homology"/>
<evidence type="ECO:0000259" key="6">
    <source>
        <dbReference type="Pfam" id="PF00933"/>
    </source>
</evidence>
<sequence>MTKRILSLFLLLCVFISAAGCSSGTAPGGSPGASATAVPIPTATVPATPEPTPTPDPVQARLDAMTTEEKVGQLLMAGFEGTEPGGDAAVFLQDYQVGGLILFGRNIESAEQLTALTNGLKTLNGDQIPLLIGVDQEGGLVDRMPPEVHRTPGAYAVGSTSDWDQGRALGAALAAECAAFGFHLDFAPVLDVWSNPDNTVIGKRAFGSDWEVVSGFGAAVSNALQAAGVIPVVKHFPGHGDTAVDSHMGLPVVDKSLENLSLQELPPFRDLVSGGETPSGRAEAVPAVMVAHILMTQLDPDLPASLSPAVVTDLLRGELGFGGVVFTDDLTMGAITQNYGLGEAAVLAVEAGCDMLLVCHGRDSVDAARSALLEAAASGRISQARLDESVRRILSLKLEYGVSGEPVSAPDLNALNALVDAVAAQ</sequence>
<dbReference type="PANTHER" id="PTHR30480">
    <property type="entry name" value="BETA-HEXOSAMINIDASE-RELATED"/>
    <property type="match status" value="1"/>
</dbReference>
<feature type="compositionally biased region" description="Low complexity" evidence="4">
    <location>
        <begin position="32"/>
        <end position="47"/>
    </location>
</feature>
<dbReference type="KEGG" id="ibu:IB211_02683"/>
<dbReference type="GO" id="GO:0009254">
    <property type="term" value="P:peptidoglycan turnover"/>
    <property type="evidence" value="ECO:0007669"/>
    <property type="project" value="TreeGrafter"/>
</dbReference>
<name>A0A0S2W748_9FIRM</name>
<reference evidence="8" key="2">
    <citation type="submission" date="2015-04" db="EMBL/GenBank/DDBJ databases">
        <title>A butyrogenic pathway from the amino acid lysine in a human gut commensal.</title>
        <authorList>
            <person name="de Vos W.M."/>
            <person name="Bui N.T.P."/>
            <person name="Plugge C.M."/>
            <person name="Ritari J."/>
        </authorList>
    </citation>
    <scope>NUCLEOTIDE SEQUENCE [LARGE SCALE GENOMIC DNA]</scope>
    <source>
        <strain evidence="8">AF211</strain>
    </source>
</reference>
<keyword evidence="3 7" id="KW-0326">Glycosidase</keyword>
<dbReference type="PATRIC" id="fig|1297617.4.peg.2760"/>
<dbReference type="RefSeq" id="WP_058118315.1">
    <property type="nucleotide sequence ID" value="NZ_CP011307.1"/>
</dbReference>
<dbReference type="PROSITE" id="PS51257">
    <property type="entry name" value="PROKAR_LIPOPROTEIN"/>
    <property type="match status" value="1"/>
</dbReference>
<evidence type="ECO:0000256" key="5">
    <source>
        <dbReference type="SAM" id="SignalP"/>
    </source>
</evidence>
<evidence type="ECO:0000313" key="7">
    <source>
        <dbReference type="EMBL" id="ALP95074.1"/>
    </source>
</evidence>
<dbReference type="InterPro" id="IPR050226">
    <property type="entry name" value="NagZ_Beta-hexosaminidase"/>
</dbReference>
<dbReference type="eggNOG" id="COG1472">
    <property type="taxonomic scope" value="Bacteria"/>
</dbReference>
<evidence type="ECO:0000313" key="8">
    <source>
        <dbReference type="Proteomes" id="UP000064844"/>
    </source>
</evidence>
<keyword evidence="2 7" id="KW-0378">Hydrolase</keyword>
<feature type="domain" description="Glycoside hydrolase family 3 N-terminal" evidence="6">
    <location>
        <begin position="66"/>
        <end position="396"/>
    </location>
</feature>
<dbReference type="GO" id="GO:0004563">
    <property type="term" value="F:beta-N-acetylhexosaminidase activity"/>
    <property type="evidence" value="ECO:0007669"/>
    <property type="project" value="UniProtKB-EC"/>
</dbReference>